<comment type="subcellular location">
    <subcellularLocation>
        <location evidence="1">Membrane</location>
        <topology evidence="1">Multi-pass membrane protein</topology>
    </subcellularLocation>
</comment>
<evidence type="ECO:0000256" key="7">
    <source>
        <dbReference type="RuleBase" id="RU363079"/>
    </source>
</evidence>
<feature type="transmembrane region" description="Helical" evidence="7">
    <location>
        <begin position="276"/>
        <end position="298"/>
    </location>
</feature>
<feature type="signal peptide" evidence="7">
    <location>
        <begin position="1"/>
        <end position="23"/>
    </location>
</feature>
<accession>A0AAE0TPG9</accession>
<keyword evidence="3 7" id="KW-0812">Transmembrane</keyword>
<evidence type="ECO:0000256" key="4">
    <source>
        <dbReference type="ARBA" id="ARBA00022729"/>
    </source>
</evidence>
<feature type="transmembrane region" description="Helical" evidence="7">
    <location>
        <begin position="420"/>
        <end position="445"/>
    </location>
</feature>
<dbReference type="Pfam" id="PF02990">
    <property type="entry name" value="EMP70"/>
    <property type="match status" value="1"/>
</dbReference>
<dbReference type="PANTHER" id="PTHR10766">
    <property type="entry name" value="TRANSMEMBRANE 9 SUPERFAMILY PROTEIN"/>
    <property type="match status" value="1"/>
</dbReference>
<dbReference type="RefSeq" id="XP_064691274.1">
    <property type="nucleotide sequence ID" value="XM_064841014.1"/>
</dbReference>
<dbReference type="GO" id="GO:0007034">
    <property type="term" value="P:vacuolar transport"/>
    <property type="evidence" value="ECO:0007669"/>
    <property type="project" value="TreeGrafter"/>
</dbReference>
<evidence type="ECO:0000313" key="9">
    <source>
        <dbReference type="Proteomes" id="UP001274830"/>
    </source>
</evidence>
<feature type="transmembrane region" description="Helical" evidence="7">
    <location>
        <begin position="349"/>
        <end position="377"/>
    </location>
</feature>
<feature type="transmembrane region" description="Helical" evidence="7">
    <location>
        <begin position="457"/>
        <end position="480"/>
    </location>
</feature>
<proteinExistence type="inferred from homology"/>
<feature type="transmembrane region" description="Helical" evidence="7">
    <location>
        <begin position="383"/>
        <end position="408"/>
    </location>
</feature>
<evidence type="ECO:0000256" key="5">
    <source>
        <dbReference type="ARBA" id="ARBA00022989"/>
    </source>
</evidence>
<dbReference type="PANTHER" id="PTHR10766:SF111">
    <property type="entry name" value="TRANSMEMBRANE 9 SUPERFAMILY MEMBER 2"/>
    <property type="match status" value="1"/>
</dbReference>
<feature type="transmembrane region" description="Helical" evidence="7">
    <location>
        <begin position="511"/>
        <end position="530"/>
    </location>
</feature>
<name>A0AAE0TPG9_9PEZI</name>
<keyword evidence="9" id="KW-1185">Reference proteome</keyword>
<keyword evidence="5 7" id="KW-1133">Transmembrane helix</keyword>
<sequence length="650" mass="72951">MLRLAQLPSGLAFLVLSSQLASAFYLPGLTPTNYKLGDLVPLTVNHLTPSPSQRDSQVHSVYSFDYYHNAFHFCPPPGGPKPQSESLGSILFGDRIQTSPFQLKMGVDEPGCRAVCTEEAEVQFEPRDAKFVNRRIWQGYNLNWLADGLPAGQPYLDPNTQTEFYQPGFALGRVVDEVPRLHNHYNIYVDYHQVRKGQFRVVGILVEPESLGESKRVGTEEDMTADCGNRDVPRVLEERGTTSVTWTYSVKWRESKTSFATRWDKYLHVYDPKIHWFSLINSAVIFMFLIGMVSTVLIRTLRKDIKRYNRLDQLGLDDLSGDNVEDGVVEDSGWKLVHGDVFRPPKHSLALSVLVGNGAQLFSMAGCTIAFAVVGFLSPSNRGSLATVMIMLYTFFGFIGGYISSRVYKSFSGGSKWKQLFILTPAALPALVFSVFFLLNLFVWARGSSGAVPFTTMLVVIGLWFVITVPLSLVGSWLGFKQPALDPPVRTNQIPRQIPPASGYLRTVPSMLLVGVLPFGAIFVELYFIMNSLWSSRIYYMFGFLFLSFGLLVVTSAAVTILMIYFLLCAENYHWQWRAFASSGASAGYVFAYSLLYWARMLSFSSFTGGLLYLGYSLMLSFLWFVMSGTIGFFACWVFVHRIYGSIKID</sequence>
<dbReference type="EMBL" id="JAUTXT010000053">
    <property type="protein sequence ID" value="KAK3670639.1"/>
    <property type="molecule type" value="Genomic_DNA"/>
</dbReference>
<dbReference type="AlphaFoldDB" id="A0AAE0TPG9"/>
<comment type="caution">
    <text evidence="8">The sequence shown here is derived from an EMBL/GenBank/DDBJ whole genome shotgun (WGS) entry which is preliminary data.</text>
</comment>
<dbReference type="InterPro" id="IPR004240">
    <property type="entry name" value="EMP70"/>
</dbReference>
<dbReference type="GeneID" id="89965563"/>
<organism evidence="8 9">
    <name type="scientific">Recurvomyces mirabilis</name>
    <dbReference type="NCBI Taxonomy" id="574656"/>
    <lineage>
        <taxon>Eukaryota</taxon>
        <taxon>Fungi</taxon>
        <taxon>Dikarya</taxon>
        <taxon>Ascomycota</taxon>
        <taxon>Pezizomycotina</taxon>
        <taxon>Dothideomycetes</taxon>
        <taxon>Dothideomycetidae</taxon>
        <taxon>Mycosphaerellales</taxon>
        <taxon>Teratosphaeriaceae</taxon>
        <taxon>Recurvomyces</taxon>
    </lineage>
</organism>
<evidence type="ECO:0000256" key="1">
    <source>
        <dbReference type="ARBA" id="ARBA00004141"/>
    </source>
</evidence>
<feature type="transmembrane region" description="Helical" evidence="7">
    <location>
        <begin position="611"/>
        <end position="640"/>
    </location>
</feature>
<comment type="similarity">
    <text evidence="2 7">Belongs to the nonaspanin (TM9SF) (TC 9.A.2) family.</text>
</comment>
<dbReference type="GO" id="GO:0072657">
    <property type="term" value="P:protein localization to membrane"/>
    <property type="evidence" value="ECO:0007669"/>
    <property type="project" value="TreeGrafter"/>
</dbReference>
<evidence type="ECO:0000313" key="8">
    <source>
        <dbReference type="EMBL" id="KAK3670639.1"/>
    </source>
</evidence>
<gene>
    <name evidence="8" type="primary">TMN2</name>
    <name evidence="8" type="ORF">LTR78_009474</name>
</gene>
<reference evidence="8" key="1">
    <citation type="submission" date="2023-07" db="EMBL/GenBank/DDBJ databases">
        <title>Black Yeasts Isolated from many extreme environments.</title>
        <authorList>
            <person name="Coleine C."/>
            <person name="Stajich J.E."/>
            <person name="Selbmann L."/>
        </authorList>
    </citation>
    <scope>NUCLEOTIDE SEQUENCE</scope>
    <source>
        <strain evidence="8">CCFEE 5485</strain>
    </source>
</reference>
<dbReference type="Proteomes" id="UP001274830">
    <property type="component" value="Unassembled WGS sequence"/>
</dbReference>
<feature type="transmembrane region" description="Helical" evidence="7">
    <location>
        <begin position="580"/>
        <end position="599"/>
    </location>
</feature>
<evidence type="ECO:0000256" key="2">
    <source>
        <dbReference type="ARBA" id="ARBA00005227"/>
    </source>
</evidence>
<keyword evidence="4 7" id="KW-0732">Signal</keyword>
<feature type="transmembrane region" description="Helical" evidence="7">
    <location>
        <begin position="542"/>
        <end position="568"/>
    </location>
</feature>
<evidence type="ECO:0000256" key="6">
    <source>
        <dbReference type="ARBA" id="ARBA00023136"/>
    </source>
</evidence>
<evidence type="ECO:0000256" key="3">
    <source>
        <dbReference type="ARBA" id="ARBA00022692"/>
    </source>
</evidence>
<protein>
    <recommendedName>
        <fullName evidence="7">Transmembrane 9 superfamily member</fullName>
    </recommendedName>
</protein>
<keyword evidence="6 7" id="KW-0472">Membrane</keyword>
<dbReference type="GO" id="GO:0005768">
    <property type="term" value="C:endosome"/>
    <property type="evidence" value="ECO:0007669"/>
    <property type="project" value="TreeGrafter"/>
</dbReference>
<feature type="chain" id="PRO_5041778541" description="Transmembrane 9 superfamily member" evidence="7">
    <location>
        <begin position="24"/>
        <end position="650"/>
    </location>
</feature>
<dbReference type="GO" id="GO:0000329">
    <property type="term" value="C:fungal-type vacuole membrane"/>
    <property type="evidence" value="ECO:0007669"/>
    <property type="project" value="TreeGrafter"/>
</dbReference>